<keyword evidence="1" id="KW-0805">Transcription regulation</keyword>
<feature type="domain" description="HTH crp-type" evidence="5">
    <location>
        <begin position="130"/>
        <end position="198"/>
    </location>
</feature>
<protein>
    <submittedName>
        <fullName evidence="6">CarD family transcriptional regulator</fullName>
    </submittedName>
</protein>
<dbReference type="InterPro" id="IPR018490">
    <property type="entry name" value="cNMP-bd_dom_sf"/>
</dbReference>
<sequence>MIDIDLLLTWGATYKKVQRDEIIFHEGGIASFYYQVVSGSVRWVSINEEGREFIQLMLEKGESFGELPLFDDGPYAATAIAQEDTVIIRLHKSNFLQLVKDNPDIHFAFTKLLAERMRFKFLTIRELAYYNPEHRISTLLNYFKKNSKHTCPNCKQVKLTRQQIADMTGLRVETVIRAMRHLHDKGELVIDKGKVYAS</sequence>
<evidence type="ECO:0000256" key="1">
    <source>
        <dbReference type="ARBA" id="ARBA00023015"/>
    </source>
</evidence>
<dbReference type="EMBL" id="LVYD01000042">
    <property type="protein sequence ID" value="OQP64333.1"/>
    <property type="molecule type" value="Genomic_DNA"/>
</dbReference>
<dbReference type="Pfam" id="PF13545">
    <property type="entry name" value="HTH_Crp_2"/>
    <property type="match status" value="1"/>
</dbReference>
<dbReference type="SUPFAM" id="SSF46785">
    <property type="entry name" value="Winged helix' DNA-binding domain"/>
    <property type="match status" value="1"/>
</dbReference>
<dbReference type="PANTHER" id="PTHR24567">
    <property type="entry name" value="CRP FAMILY TRANSCRIPTIONAL REGULATORY PROTEIN"/>
    <property type="match status" value="1"/>
</dbReference>
<dbReference type="PROSITE" id="PS50042">
    <property type="entry name" value="CNMP_BINDING_3"/>
    <property type="match status" value="1"/>
</dbReference>
<evidence type="ECO:0000313" key="6">
    <source>
        <dbReference type="EMBL" id="OQP64333.1"/>
    </source>
</evidence>
<dbReference type="Gene3D" id="2.60.120.10">
    <property type="entry name" value="Jelly Rolls"/>
    <property type="match status" value="1"/>
</dbReference>
<dbReference type="InterPro" id="IPR014710">
    <property type="entry name" value="RmlC-like_jellyroll"/>
</dbReference>
<evidence type="ECO:0000259" key="4">
    <source>
        <dbReference type="PROSITE" id="PS50042"/>
    </source>
</evidence>
<evidence type="ECO:0000256" key="2">
    <source>
        <dbReference type="ARBA" id="ARBA00023125"/>
    </source>
</evidence>
<reference evidence="6 7" key="1">
    <citation type="submission" date="2016-03" db="EMBL/GenBank/DDBJ databases">
        <title>Niastella vici sp. nov., isolated from farmland soil.</title>
        <authorList>
            <person name="Chen L."/>
            <person name="Wang D."/>
            <person name="Yang S."/>
            <person name="Wang G."/>
        </authorList>
    </citation>
    <scope>NUCLEOTIDE SEQUENCE [LARGE SCALE GENOMIC DNA]</scope>
    <source>
        <strain evidence="6 7">DJ57</strain>
    </source>
</reference>
<dbReference type="InterPro" id="IPR000595">
    <property type="entry name" value="cNMP-bd_dom"/>
</dbReference>
<dbReference type="InterPro" id="IPR036390">
    <property type="entry name" value="WH_DNA-bd_sf"/>
</dbReference>
<keyword evidence="3" id="KW-0804">Transcription</keyword>
<dbReference type="Pfam" id="PF00027">
    <property type="entry name" value="cNMP_binding"/>
    <property type="match status" value="1"/>
</dbReference>
<accession>A0A1V9G155</accession>
<comment type="caution">
    <text evidence="6">The sequence shown here is derived from an EMBL/GenBank/DDBJ whole genome shotgun (WGS) entry which is preliminary data.</text>
</comment>
<dbReference type="PANTHER" id="PTHR24567:SF28">
    <property type="entry name" value="LISTERIOLYSIN REGULATORY PROTEIN"/>
    <property type="match status" value="1"/>
</dbReference>
<dbReference type="Gene3D" id="1.10.10.10">
    <property type="entry name" value="Winged helix-like DNA-binding domain superfamily/Winged helix DNA-binding domain"/>
    <property type="match status" value="1"/>
</dbReference>
<dbReference type="PRINTS" id="PR00034">
    <property type="entry name" value="HTHCRP"/>
</dbReference>
<dbReference type="SUPFAM" id="SSF51206">
    <property type="entry name" value="cAMP-binding domain-like"/>
    <property type="match status" value="1"/>
</dbReference>
<dbReference type="GO" id="GO:0003677">
    <property type="term" value="F:DNA binding"/>
    <property type="evidence" value="ECO:0007669"/>
    <property type="project" value="UniProtKB-KW"/>
</dbReference>
<dbReference type="CDD" id="cd00038">
    <property type="entry name" value="CAP_ED"/>
    <property type="match status" value="1"/>
</dbReference>
<proteinExistence type="predicted"/>
<gene>
    <name evidence="6" type="ORF">A3860_20390</name>
</gene>
<dbReference type="GO" id="GO:0003700">
    <property type="term" value="F:DNA-binding transcription factor activity"/>
    <property type="evidence" value="ECO:0007669"/>
    <property type="project" value="TreeGrafter"/>
</dbReference>
<keyword evidence="2" id="KW-0238">DNA-binding</keyword>
<evidence type="ECO:0000259" key="5">
    <source>
        <dbReference type="PROSITE" id="PS51063"/>
    </source>
</evidence>
<dbReference type="GO" id="GO:0005829">
    <property type="term" value="C:cytosol"/>
    <property type="evidence" value="ECO:0007669"/>
    <property type="project" value="TreeGrafter"/>
</dbReference>
<dbReference type="Proteomes" id="UP000192796">
    <property type="component" value="Unassembled WGS sequence"/>
</dbReference>
<evidence type="ECO:0000313" key="7">
    <source>
        <dbReference type="Proteomes" id="UP000192796"/>
    </source>
</evidence>
<dbReference type="OrthoDB" id="667966at2"/>
<dbReference type="InterPro" id="IPR050397">
    <property type="entry name" value="Env_Response_Regulators"/>
</dbReference>
<dbReference type="SMART" id="SM00100">
    <property type="entry name" value="cNMP"/>
    <property type="match status" value="1"/>
</dbReference>
<dbReference type="InterPro" id="IPR036388">
    <property type="entry name" value="WH-like_DNA-bd_sf"/>
</dbReference>
<dbReference type="PROSITE" id="PS51063">
    <property type="entry name" value="HTH_CRP_2"/>
    <property type="match status" value="1"/>
</dbReference>
<dbReference type="STRING" id="1703345.A3860_20390"/>
<organism evidence="6 7">
    <name type="scientific">Niastella vici</name>
    <dbReference type="NCBI Taxonomy" id="1703345"/>
    <lineage>
        <taxon>Bacteria</taxon>
        <taxon>Pseudomonadati</taxon>
        <taxon>Bacteroidota</taxon>
        <taxon>Chitinophagia</taxon>
        <taxon>Chitinophagales</taxon>
        <taxon>Chitinophagaceae</taxon>
        <taxon>Niastella</taxon>
    </lineage>
</organism>
<evidence type="ECO:0000256" key="3">
    <source>
        <dbReference type="ARBA" id="ARBA00023163"/>
    </source>
</evidence>
<name>A0A1V9G155_9BACT</name>
<dbReference type="InterPro" id="IPR012318">
    <property type="entry name" value="HTH_CRP"/>
</dbReference>
<feature type="domain" description="Cyclic nucleotide-binding" evidence="4">
    <location>
        <begin position="14"/>
        <end position="116"/>
    </location>
</feature>
<keyword evidence="7" id="KW-1185">Reference proteome</keyword>
<dbReference type="AlphaFoldDB" id="A0A1V9G155"/>